<name>T1HQ21_RHOPR</name>
<dbReference type="InterPro" id="IPR013087">
    <property type="entry name" value="Znf_C2H2_type"/>
</dbReference>
<evidence type="ECO:0000256" key="2">
    <source>
        <dbReference type="ARBA" id="ARBA00022737"/>
    </source>
</evidence>
<dbReference type="Proteomes" id="UP000015103">
    <property type="component" value="Unassembled WGS sequence"/>
</dbReference>
<dbReference type="EnsemblMetazoa" id="RPRC006145-RA">
    <property type="protein sequence ID" value="RPRC006145-PA"/>
    <property type="gene ID" value="RPRC006145"/>
</dbReference>
<dbReference type="Pfam" id="PF00096">
    <property type="entry name" value="zf-C2H2"/>
    <property type="match status" value="1"/>
</dbReference>
<keyword evidence="2" id="KW-0677">Repeat</keyword>
<dbReference type="AlphaFoldDB" id="T1HQ21"/>
<keyword evidence="8" id="KW-1185">Reference proteome</keyword>
<protein>
    <submittedName>
        <fullName evidence="7">C2H2-type domain-containing protein</fullName>
    </submittedName>
</protein>
<dbReference type="GO" id="GO:0008270">
    <property type="term" value="F:zinc ion binding"/>
    <property type="evidence" value="ECO:0007669"/>
    <property type="project" value="UniProtKB-KW"/>
</dbReference>
<dbReference type="InterPro" id="IPR050527">
    <property type="entry name" value="Snail/Krueppel_Znf"/>
</dbReference>
<accession>T1HQ21</accession>
<dbReference type="STRING" id="13249.T1HQ21"/>
<dbReference type="GO" id="GO:0000981">
    <property type="term" value="F:DNA-binding transcription factor activity, RNA polymerase II-specific"/>
    <property type="evidence" value="ECO:0007669"/>
    <property type="project" value="TreeGrafter"/>
</dbReference>
<evidence type="ECO:0000256" key="6">
    <source>
        <dbReference type="ARBA" id="ARBA00037948"/>
    </source>
</evidence>
<dbReference type="VEuPathDB" id="VectorBase:RPRC006145"/>
<keyword evidence="3" id="KW-0863">Zinc-finger</keyword>
<keyword evidence="4" id="KW-0862">Zinc</keyword>
<dbReference type="InterPro" id="IPR036236">
    <property type="entry name" value="Znf_C2H2_sf"/>
</dbReference>
<dbReference type="PANTHER" id="PTHR24388">
    <property type="entry name" value="ZINC FINGER PROTEIN"/>
    <property type="match status" value="1"/>
</dbReference>
<proteinExistence type="inferred from homology"/>
<evidence type="ECO:0000256" key="5">
    <source>
        <dbReference type="ARBA" id="ARBA00023242"/>
    </source>
</evidence>
<dbReference type="PANTHER" id="PTHR24388:SF53">
    <property type="entry name" value="CHORION TRANSCRIPTION FACTOR CF2-RELATED"/>
    <property type="match status" value="1"/>
</dbReference>
<dbReference type="EMBL" id="ACPB03013612">
    <property type="status" value="NOT_ANNOTATED_CDS"/>
    <property type="molecule type" value="Genomic_DNA"/>
</dbReference>
<evidence type="ECO:0000256" key="3">
    <source>
        <dbReference type="ARBA" id="ARBA00022771"/>
    </source>
</evidence>
<evidence type="ECO:0000313" key="8">
    <source>
        <dbReference type="Proteomes" id="UP000015103"/>
    </source>
</evidence>
<evidence type="ECO:0000256" key="1">
    <source>
        <dbReference type="ARBA" id="ARBA00022723"/>
    </source>
</evidence>
<dbReference type="GO" id="GO:0000978">
    <property type="term" value="F:RNA polymerase II cis-regulatory region sequence-specific DNA binding"/>
    <property type="evidence" value="ECO:0007669"/>
    <property type="project" value="TreeGrafter"/>
</dbReference>
<evidence type="ECO:0000256" key="4">
    <source>
        <dbReference type="ARBA" id="ARBA00022833"/>
    </source>
</evidence>
<reference evidence="7" key="1">
    <citation type="submission" date="2015-05" db="UniProtKB">
        <authorList>
            <consortium name="EnsemblMetazoa"/>
        </authorList>
    </citation>
    <scope>IDENTIFICATION</scope>
</reference>
<keyword evidence="1" id="KW-0479">Metal-binding</keyword>
<evidence type="ECO:0000313" key="7">
    <source>
        <dbReference type="EnsemblMetazoa" id="RPRC006145-PA"/>
    </source>
</evidence>
<dbReference type="HOGENOM" id="CLU_988016_0_0_1"/>
<dbReference type="Gene3D" id="3.30.160.60">
    <property type="entry name" value="Classic Zinc Finger"/>
    <property type="match status" value="1"/>
</dbReference>
<dbReference type="eggNOG" id="KOG0017">
    <property type="taxonomic scope" value="Eukaryota"/>
</dbReference>
<dbReference type="InParanoid" id="T1HQ21"/>
<comment type="similarity">
    <text evidence="6">Belongs to the snail C2H2-type zinc-finger protein family.</text>
</comment>
<organism evidence="7 8">
    <name type="scientific">Rhodnius prolixus</name>
    <name type="common">Triatomid bug</name>
    <dbReference type="NCBI Taxonomy" id="13249"/>
    <lineage>
        <taxon>Eukaryota</taxon>
        <taxon>Metazoa</taxon>
        <taxon>Ecdysozoa</taxon>
        <taxon>Arthropoda</taxon>
        <taxon>Hexapoda</taxon>
        <taxon>Insecta</taxon>
        <taxon>Pterygota</taxon>
        <taxon>Neoptera</taxon>
        <taxon>Paraneoptera</taxon>
        <taxon>Hemiptera</taxon>
        <taxon>Heteroptera</taxon>
        <taxon>Panheteroptera</taxon>
        <taxon>Cimicomorpha</taxon>
        <taxon>Reduviidae</taxon>
        <taxon>Triatominae</taxon>
        <taxon>Rhodnius</taxon>
    </lineage>
</organism>
<keyword evidence="5" id="KW-0539">Nucleus</keyword>
<dbReference type="SMART" id="SM00355">
    <property type="entry name" value="ZnF_C2H2"/>
    <property type="match status" value="2"/>
</dbReference>
<dbReference type="PROSITE" id="PS50157">
    <property type="entry name" value="ZINC_FINGER_C2H2_2"/>
    <property type="match status" value="1"/>
</dbReference>
<sequence>MAAQPHLVDNPRKYECDKCNRRYKHRGSLSNHKNFECSKEPKFQCPYCHHKTKRKDHLKLHIGIRHGPDMLISADLIFLHCNFIPGGKQHVCPKCGRSYTVKSNLKRFDLQTLTLNIILGCILTLDRYGMKEKFYEYIYNTPKRKNSFQISSTKYSKLITEIKLAKSGMRKDRRDRWLLKHYDVMKVDTKEMLIVPSIVSDRIIFYVALEELFDILYDTHISIGHGGRDKMSCREKAEEYFSTTADYVVALSIHLLNKRNIKKVLMVIVNISFWNRLPSAVW</sequence>
<dbReference type="SUPFAM" id="SSF57667">
    <property type="entry name" value="beta-beta-alpha zinc fingers"/>
    <property type="match status" value="1"/>
</dbReference>